<evidence type="ECO:0000313" key="2">
    <source>
        <dbReference type="EMBL" id="SHL71226.1"/>
    </source>
</evidence>
<dbReference type="RefSeq" id="WP_073010243.1">
    <property type="nucleotide sequence ID" value="NZ_FRBW01000001.1"/>
</dbReference>
<keyword evidence="1" id="KW-1133">Transmembrane helix</keyword>
<dbReference type="STRING" id="735517.SAMN05444272_1287"/>
<accession>A0A1M7CVF3</accession>
<reference evidence="2 3" key="1">
    <citation type="submission" date="2016-11" db="EMBL/GenBank/DDBJ databases">
        <authorList>
            <person name="Jaros S."/>
            <person name="Januszkiewicz K."/>
            <person name="Wedrychowicz H."/>
        </authorList>
    </citation>
    <scope>NUCLEOTIDE SEQUENCE [LARGE SCALE GENOMIC DNA]</scope>
    <source>
        <strain evidence="2 3">DSM 22153</strain>
    </source>
</reference>
<name>A0A1M7CVF3_9HYPH</name>
<dbReference type="AlphaFoldDB" id="A0A1M7CVF3"/>
<keyword evidence="3" id="KW-1185">Reference proteome</keyword>
<feature type="transmembrane region" description="Helical" evidence="1">
    <location>
        <begin position="113"/>
        <end position="130"/>
    </location>
</feature>
<dbReference type="EMBL" id="FRBW01000001">
    <property type="protein sequence ID" value="SHL71226.1"/>
    <property type="molecule type" value="Genomic_DNA"/>
</dbReference>
<proteinExistence type="predicted"/>
<dbReference type="InterPro" id="IPR046161">
    <property type="entry name" value="DUF6163"/>
</dbReference>
<evidence type="ECO:0000256" key="1">
    <source>
        <dbReference type="SAM" id="Phobius"/>
    </source>
</evidence>
<organism evidence="2 3">
    <name type="scientific">Roseibium suaedae</name>
    <dbReference type="NCBI Taxonomy" id="735517"/>
    <lineage>
        <taxon>Bacteria</taxon>
        <taxon>Pseudomonadati</taxon>
        <taxon>Pseudomonadota</taxon>
        <taxon>Alphaproteobacteria</taxon>
        <taxon>Hyphomicrobiales</taxon>
        <taxon>Stappiaceae</taxon>
        <taxon>Roseibium</taxon>
    </lineage>
</organism>
<evidence type="ECO:0008006" key="4">
    <source>
        <dbReference type="Google" id="ProtNLM"/>
    </source>
</evidence>
<dbReference type="Pfam" id="PF19660">
    <property type="entry name" value="DUF6163"/>
    <property type="match status" value="1"/>
</dbReference>
<protein>
    <recommendedName>
        <fullName evidence="4">DoxX family protein</fullName>
    </recommendedName>
</protein>
<dbReference type="OrthoDB" id="7843623at2"/>
<dbReference type="Proteomes" id="UP000186002">
    <property type="component" value="Unassembled WGS sequence"/>
</dbReference>
<gene>
    <name evidence="2" type="ORF">SAMN05444272_1287</name>
</gene>
<keyword evidence="1" id="KW-0812">Transmembrane</keyword>
<keyword evidence="1" id="KW-0472">Membrane</keyword>
<feature type="transmembrane region" description="Helical" evidence="1">
    <location>
        <begin position="21"/>
        <end position="39"/>
    </location>
</feature>
<feature type="transmembrane region" description="Helical" evidence="1">
    <location>
        <begin position="59"/>
        <end position="81"/>
    </location>
</feature>
<sequence length="137" mass="16001">MITSFEDIVKTRPPWSTILVWYLRAMAILLIGGGVIHWARIVGMVPWRGQWFWDMPVEWQAATVFFAVLDLVAATGLWLAVSWGTVMWLFRAISQIVMHSLFSDVFGRRPYEIAFYLLTIGIYLLIVYLMERENRKT</sequence>
<evidence type="ECO:0000313" key="3">
    <source>
        <dbReference type="Proteomes" id="UP000186002"/>
    </source>
</evidence>